<gene>
    <name evidence="2" type="ORF">EYS08_14480</name>
</gene>
<reference evidence="2 3" key="1">
    <citation type="submission" date="2019-02" db="EMBL/GenBank/DDBJ databases">
        <title>Pedobacter kyonggii whole genome sequence analysis.</title>
        <authorList>
            <person name="Dahal R.H."/>
        </authorList>
    </citation>
    <scope>NUCLEOTIDE SEQUENCE [LARGE SCALE GENOMIC DNA]</scope>
    <source>
        <strain evidence="2 3">K-4-11-1</strain>
    </source>
</reference>
<dbReference type="AlphaFoldDB" id="A0A4Q9HBA9"/>
<evidence type="ECO:0000313" key="3">
    <source>
        <dbReference type="Proteomes" id="UP000291819"/>
    </source>
</evidence>
<evidence type="ECO:0000313" key="2">
    <source>
        <dbReference type="EMBL" id="TBO41436.1"/>
    </source>
</evidence>
<sequence length="241" mass="28148">MKTKFLLQALFLLIISTSLFAQKPITPDVDRLKLHLSDYKDFDARIKELQYLGYTKIDWPIAKSDDWLQNSTYELTRDTIQTVLEIIHGKGKEVFKVNMYQGYSPKKWATLTAARKIETVDLIFFNVWRMINKQFEATQKHQRIVWGTYKVTDYDIPETFLKGLDEGKLGYFCYWGPFMKQPIELHNHNARLIKVTVSDPEAATAYYKATKNKSSISWPVYDLAVPSTSRDGLFLFRSIHN</sequence>
<keyword evidence="1" id="KW-0732">Signal</keyword>
<accession>A0A4Q9HBA9</accession>
<dbReference type="RefSeq" id="WP_131030717.1">
    <property type="nucleotide sequence ID" value="NZ_SIXF01000013.1"/>
</dbReference>
<comment type="caution">
    <text evidence="2">The sequence shown here is derived from an EMBL/GenBank/DDBJ whole genome shotgun (WGS) entry which is preliminary data.</text>
</comment>
<protein>
    <submittedName>
        <fullName evidence="2">Uncharacterized protein</fullName>
    </submittedName>
</protein>
<feature type="chain" id="PRO_5020374776" evidence="1">
    <location>
        <begin position="22"/>
        <end position="241"/>
    </location>
</feature>
<proteinExistence type="predicted"/>
<dbReference type="OrthoDB" id="757372at2"/>
<dbReference type="EMBL" id="SIXF01000013">
    <property type="protein sequence ID" value="TBO41436.1"/>
    <property type="molecule type" value="Genomic_DNA"/>
</dbReference>
<organism evidence="2 3">
    <name type="scientific">Pedobacter kyonggii</name>
    <dbReference type="NCBI Taxonomy" id="1926871"/>
    <lineage>
        <taxon>Bacteria</taxon>
        <taxon>Pseudomonadati</taxon>
        <taxon>Bacteroidota</taxon>
        <taxon>Sphingobacteriia</taxon>
        <taxon>Sphingobacteriales</taxon>
        <taxon>Sphingobacteriaceae</taxon>
        <taxon>Pedobacter</taxon>
    </lineage>
</organism>
<keyword evidence="3" id="KW-1185">Reference proteome</keyword>
<dbReference type="Proteomes" id="UP000291819">
    <property type="component" value="Unassembled WGS sequence"/>
</dbReference>
<feature type="signal peptide" evidence="1">
    <location>
        <begin position="1"/>
        <end position="21"/>
    </location>
</feature>
<evidence type="ECO:0000256" key="1">
    <source>
        <dbReference type="SAM" id="SignalP"/>
    </source>
</evidence>
<name>A0A4Q9HBA9_9SPHI</name>